<gene>
    <name evidence="1" type="primary">GDB1_2</name>
    <name evidence="1" type="ORF">IWW38_005087</name>
</gene>
<accession>A0ACC1LXM3</accession>
<reference evidence="1" key="1">
    <citation type="submission" date="2022-07" db="EMBL/GenBank/DDBJ databases">
        <title>Phylogenomic reconstructions and comparative analyses of Kickxellomycotina fungi.</title>
        <authorList>
            <person name="Reynolds N.K."/>
            <person name="Stajich J.E."/>
            <person name="Barry K."/>
            <person name="Grigoriev I.V."/>
            <person name="Crous P."/>
            <person name="Smith M.E."/>
        </authorList>
    </citation>
    <scope>NUCLEOTIDE SEQUENCE</scope>
    <source>
        <strain evidence="1">CBS 190363</strain>
    </source>
</reference>
<sequence>HHVDGTLVNRRGIYRDTFGATAAWADYQFRPNIAIAMTVAPELFDADHALVCLHKMSSVLAAPLGMRTLDPADMRYRPYYDNSDDSADALVAHGINYHQGPEWLWLTGYYLRAQLWFLRQAVSAHSDNEAVGGKALRTVYHELHANMTNLKRHIANSQYAGLPELTNKDGAHCRDSCESQAWSSACLLIALHEMAHQLEATVHRILDNEKRADAV</sequence>
<organism evidence="1 2">
    <name type="scientific">Coemansia aciculifera</name>
    <dbReference type="NCBI Taxonomy" id="417176"/>
    <lineage>
        <taxon>Eukaryota</taxon>
        <taxon>Fungi</taxon>
        <taxon>Fungi incertae sedis</taxon>
        <taxon>Zoopagomycota</taxon>
        <taxon>Kickxellomycotina</taxon>
        <taxon>Kickxellomycetes</taxon>
        <taxon>Kickxellales</taxon>
        <taxon>Kickxellaceae</taxon>
        <taxon>Coemansia</taxon>
    </lineage>
</organism>
<name>A0ACC1LXM3_9FUNG</name>
<dbReference type="EMBL" id="JANBVB010002173">
    <property type="protein sequence ID" value="KAJ2887686.1"/>
    <property type="molecule type" value="Genomic_DNA"/>
</dbReference>
<protein>
    <submittedName>
        <fullName evidence="1">Bifunctional 4-alpha-glucanotransferase/amylo-alpha-1,6-glucosidase</fullName>
    </submittedName>
</protein>
<proteinExistence type="predicted"/>
<evidence type="ECO:0000313" key="1">
    <source>
        <dbReference type="EMBL" id="KAJ2887686.1"/>
    </source>
</evidence>
<dbReference type="Proteomes" id="UP001139981">
    <property type="component" value="Unassembled WGS sequence"/>
</dbReference>
<comment type="caution">
    <text evidence="1">The sequence shown here is derived from an EMBL/GenBank/DDBJ whole genome shotgun (WGS) entry which is preliminary data.</text>
</comment>
<feature type="non-terminal residue" evidence="1">
    <location>
        <position position="1"/>
    </location>
</feature>
<evidence type="ECO:0000313" key="2">
    <source>
        <dbReference type="Proteomes" id="UP001139981"/>
    </source>
</evidence>
<keyword evidence="2" id="KW-1185">Reference proteome</keyword>